<dbReference type="Proteomes" id="UP001152797">
    <property type="component" value="Unassembled WGS sequence"/>
</dbReference>
<evidence type="ECO:0000313" key="3">
    <source>
        <dbReference type="EMBL" id="CAL1127776.1"/>
    </source>
</evidence>
<evidence type="ECO:0000313" key="4">
    <source>
        <dbReference type="Proteomes" id="UP001152797"/>
    </source>
</evidence>
<accession>A0A9P1BJ90</accession>
<reference evidence="3" key="2">
    <citation type="submission" date="2024-04" db="EMBL/GenBank/DDBJ databases">
        <authorList>
            <person name="Chen Y."/>
            <person name="Shah S."/>
            <person name="Dougan E. K."/>
            <person name="Thang M."/>
            <person name="Chan C."/>
        </authorList>
    </citation>
    <scope>NUCLEOTIDE SEQUENCE [LARGE SCALE GENOMIC DNA]</scope>
</reference>
<sequence>MAIVQKALEPVRDWRQYRAWMALQPPKPKPEGESYGYRSTLGIVGWSCIDPDDYLPPASPSLHESALYQKPVSLKIPALDETRAKWERDRSYQASKYGGSLQASVERARFAVEMPESPQHRKFCYDFQPDVSKSEMAMQLAKEAEEAQEEERKIARRNSLQRIKGDLGGLSPLLEENLDPSRRYRLVEKLLSKNRFPEDTLQKIWEELEQGPAAISSRAIALKLMLKVKAAANFPASMEANIFNFLRSKHKEFVKERPELPVNQDGFIQFCRTSGLLLEYDKDGEFLPVRPTPRIEPKEPPDDGPYGFGF</sequence>
<feature type="region of interest" description="Disordered" evidence="1">
    <location>
        <begin position="289"/>
        <end position="310"/>
    </location>
</feature>
<evidence type="ECO:0000313" key="2">
    <source>
        <dbReference type="EMBL" id="CAI3974401.1"/>
    </source>
</evidence>
<gene>
    <name evidence="2" type="ORF">C1SCF055_LOCUS2806</name>
</gene>
<protein>
    <submittedName>
        <fullName evidence="2">Uncharacterized protein</fullName>
    </submittedName>
</protein>
<keyword evidence="4" id="KW-1185">Reference proteome</keyword>
<proteinExistence type="predicted"/>
<reference evidence="2" key="1">
    <citation type="submission" date="2022-10" db="EMBL/GenBank/DDBJ databases">
        <authorList>
            <person name="Chen Y."/>
            <person name="Dougan E. K."/>
            <person name="Chan C."/>
            <person name="Rhodes N."/>
            <person name="Thang M."/>
        </authorList>
    </citation>
    <scope>NUCLEOTIDE SEQUENCE</scope>
</reference>
<organism evidence="2">
    <name type="scientific">Cladocopium goreaui</name>
    <dbReference type="NCBI Taxonomy" id="2562237"/>
    <lineage>
        <taxon>Eukaryota</taxon>
        <taxon>Sar</taxon>
        <taxon>Alveolata</taxon>
        <taxon>Dinophyceae</taxon>
        <taxon>Suessiales</taxon>
        <taxon>Symbiodiniaceae</taxon>
        <taxon>Cladocopium</taxon>
    </lineage>
</organism>
<name>A0A9P1BJ90_9DINO</name>
<dbReference type="OrthoDB" id="412390at2759"/>
<evidence type="ECO:0000256" key="1">
    <source>
        <dbReference type="SAM" id="MobiDB-lite"/>
    </source>
</evidence>
<dbReference type="EMBL" id="CAMXCT010000132">
    <property type="protein sequence ID" value="CAI3974401.1"/>
    <property type="molecule type" value="Genomic_DNA"/>
</dbReference>
<dbReference type="EMBL" id="CAMXCT020000132">
    <property type="protein sequence ID" value="CAL1127776.1"/>
    <property type="molecule type" value="Genomic_DNA"/>
</dbReference>
<comment type="caution">
    <text evidence="2">The sequence shown here is derived from an EMBL/GenBank/DDBJ whole genome shotgun (WGS) entry which is preliminary data.</text>
</comment>
<dbReference type="AlphaFoldDB" id="A0A9P1BJ90"/>
<dbReference type="EMBL" id="CAMXCT030000132">
    <property type="protein sequence ID" value="CAL4761713.1"/>
    <property type="molecule type" value="Genomic_DNA"/>
</dbReference>